<protein>
    <submittedName>
        <fullName evidence="1">Uncharacterized protein</fullName>
    </submittedName>
</protein>
<accession>A0A1G8G732</accession>
<gene>
    <name evidence="1" type="ORF">SAMN05421505_1263</name>
</gene>
<evidence type="ECO:0000313" key="2">
    <source>
        <dbReference type="Proteomes" id="UP000198923"/>
    </source>
</evidence>
<keyword evidence="2" id="KW-1185">Reference proteome</keyword>
<sequence>MIIDLDLAVYCGPPRIGIAEVVRADHAPIDTGVTP</sequence>
<dbReference type="AlphaFoldDB" id="A0A1G8G732"/>
<dbReference type="EMBL" id="FNCN01000026">
    <property type="protein sequence ID" value="SDH90215.1"/>
    <property type="molecule type" value="Genomic_DNA"/>
</dbReference>
<organism evidence="1 2">
    <name type="scientific">Sinosporangium album</name>
    <dbReference type="NCBI Taxonomy" id="504805"/>
    <lineage>
        <taxon>Bacteria</taxon>
        <taxon>Bacillati</taxon>
        <taxon>Actinomycetota</taxon>
        <taxon>Actinomycetes</taxon>
        <taxon>Streptosporangiales</taxon>
        <taxon>Streptosporangiaceae</taxon>
        <taxon>Sinosporangium</taxon>
    </lineage>
</organism>
<proteinExistence type="predicted"/>
<dbReference type="Proteomes" id="UP000198923">
    <property type="component" value="Unassembled WGS sequence"/>
</dbReference>
<reference evidence="1 2" key="1">
    <citation type="submission" date="2016-10" db="EMBL/GenBank/DDBJ databases">
        <authorList>
            <person name="de Groot N.N."/>
        </authorList>
    </citation>
    <scope>NUCLEOTIDE SEQUENCE [LARGE SCALE GENOMIC DNA]</scope>
    <source>
        <strain evidence="1 2">CPCC 201354</strain>
    </source>
</reference>
<name>A0A1G8G732_9ACTN</name>
<evidence type="ECO:0000313" key="1">
    <source>
        <dbReference type="EMBL" id="SDH90215.1"/>
    </source>
</evidence>
<dbReference type="STRING" id="504805.SAMN05421505_1263"/>